<evidence type="ECO:0000256" key="1">
    <source>
        <dbReference type="SAM" id="MobiDB-lite"/>
    </source>
</evidence>
<comment type="caution">
    <text evidence="2">The sequence shown here is derived from an EMBL/GenBank/DDBJ whole genome shotgun (WGS) entry which is preliminary data.</text>
</comment>
<proteinExistence type="predicted"/>
<reference evidence="2 3" key="1">
    <citation type="submission" date="2023-03" db="EMBL/GenBank/DDBJ databases">
        <title>High recombination rates correlate with genetic variation in Cardiocondyla obscurior ants.</title>
        <authorList>
            <person name="Errbii M."/>
        </authorList>
    </citation>
    <scope>NUCLEOTIDE SEQUENCE [LARGE SCALE GENOMIC DNA]</scope>
    <source>
        <strain evidence="2">Alpha-2009</strain>
        <tissue evidence="2">Whole body</tissue>
    </source>
</reference>
<feature type="compositionally biased region" description="Basic and acidic residues" evidence="1">
    <location>
        <begin position="16"/>
        <end position="31"/>
    </location>
</feature>
<organism evidence="2 3">
    <name type="scientific">Cardiocondyla obscurior</name>
    <dbReference type="NCBI Taxonomy" id="286306"/>
    <lineage>
        <taxon>Eukaryota</taxon>
        <taxon>Metazoa</taxon>
        <taxon>Ecdysozoa</taxon>
        <taxon>Arthropoda</taxon>
        <taxon>Hexapoda</taxon>
        <taxon>Insecta</taxon>
        <taxon>Pterygota</taxon>
        <taxon>Neoptera</taxon>
        <taxon>Endopterygota</taxon>
        <taxon>Hymenoptera</taxon>
        <taxon>Apocrita</taxon>
        <taxon>Aculeata</taxon>
        <taxon>Formicoidea</taxon>
        <taxon>Formicidae</taxon>
        <taxon>Myrmicinae</taxon>
        <taxon>Cardiocondyla</taxon>
    </lineage>
</organism>
<accession>A0AAW2GI62</accession>
<gene>
    <name evidence="2" type="ORF">PUN28_005104</name>
</gene>
<dbReference type="EMBL" id="JADYXP020000004">
    <property type="protein sequence ID" value="KAL0126509.1"/>
    <property type="molecule type" value="Genomic_DNA"/>
</dbReference>
<evidence type="ECO:0000313" key="2">
    <source>
        <dbReference type="EMBL" id="KAL0126509.1"/>
    </source>
</evidence>
<protein>
    <submittedName>
        <fullName evidence="2">Uncharacterized protein</fullName>
    </submittedName>
</protein>
<dbReference type="AlphaFoldDB" id="A0AAW2GI62"/>
<evidence type="ECO:0000313" key="3">
    <source>
        <dbReference type="Proteomes" id="UP001430953"/>
    </source>
</evidence>
<feature type="region of interest" description="Disordered" evidence="1">
    <location>
        <begin position="1"/>
        <end position="31"/>
    </location>
</feature>
<keyword evidence="3" id="KW-1185">Reference proteome</keyword>
<sequence length="107" mass="12397">MQLHPRAATRPRVSSRPRDRREADKDSRDVGETCASHHYAIYIWRNRYVRQSALRAMTFDFFFSPSSTQHRKYRSYAESAAFAANRSGIIYASRDHTDISSGPRGTR</sequence>
<dbReference type="Proteomes" id="UP001430953">
    <property type="component" value="Unassembled WGS sequence"/>
</dbReference>
<name>A0AAW2GI62_9HYME</name>